<sequence length="106" mass="11418">MEQVVVLGAGVMGAQIAALLAGAGCNVRLLDLPLAGDSTGRARQGLERALRSRPPAFFLAEMAARIEPGSLEDLECVIQADWVIEAVVEEREPKRALLARLEPYLH</sequence>
<dbReference type="SUPFAM" id="SSF51735">
    <property type="entry name" value="NAD(P)-binding Rossmann-fold domains"/>
    <property type="match status" value="1"/>
</dbReference>
<feature type="domain" description="3-hydroxyacyl-CoA dehydrogenase NAD binding" evidence="1">
    <location>
        <begin position="3"/>
        <end position="104"/>
    </location>
</feature>
<dbReference type="EMBL" id="UINC01159095">
    <property type="protein sequence ID" value="SVD56997.1"/>
    <property type="molecule type" value="Genomic_DNA"/>
</dbReference>
<dbReference type="GO" id="GO:0070403">
    <property type="term" value="F:NAD+ binding"/>
    <property type="evidence" value="ECO:0007669"/>
    <property type="project" value="InterPro"/>
</dbReference>
<dbReference type="GO" id="GO:0006631">
    <property type="term" value="P:fatty acid metabolic process"/>
    <property type="evidence" value="ECO:0007669"/>
    <property type="project" value="InterPro"/>
</dbReference>
<feature type="non-terminal residue" evidence="2">
    <location>
        <position position="106"/>
    </location>
</feature>
<gene>
    <name evidence="2" type="ORF">METZ01_LOCUS409851</name>
</gene>
<evidence type="ECO:0000259" key="1">
    <source>
        <dbReference type="Pfam" id="PF02737"/>
    </source>
</evidence>
<dbReference type="Gene3D" id="3.40.50.720">
    <property type="entry name" value="NAD(P)-binding Rossmann-like Domain"/>
    <property type="match status" value="1"/>
</dbReference>
<dbReference type="InterPro" id="IPR006176">
    <property type="entry name" value="3-OHacyl-CoA_DH_NAD-bd"/>
</dbReference>
<reference evidence="2" key="1">
    <citation type="submission" date="2018-05" db="EMBL/GenBank/DDBJ databases">
        <authorList>
            <person name="Lanie J.A."/>
            <person name="Ng W.-L."/>
            <person name="Kazmierczak K.M."/>
            <person name="Andrzejewski T.M."/>
            <person name="Davidsen T.M."/>
            <person name="Wayne K.J."/>
            <person name="Tettelin H."/>
            <person name="Glass J.I."/>
            <person name="Rusch D."/>
            <person name="Podicherti R."/>
            <person name="Tsui H.-C.T."/>
            <person name="Winkler M.E."/>
        </authorList>
    </citation>
    <scope>NUCLEOTIDE SEQUENCE</scope>
</reference>
<dbReference type="AlphaFoldDB" id="A0A382WDU2"/>
<dbReference type="PANTHER" id="PTHR48075">
    <property type="entry name" value="3-HYDROXYACYL-COA DEHYDROGENASE FAMILY PROTEIN"/>
    <property type="match status" value="1"/>
</dbReference>
<proteinExistence type="predicted"/>
<dbReference type="GO" id="GO:0016491">
    <property type="term" value="F:oxidoreductase activity"/>
    <property type="evidence" value="ECO:0007669"/>
    <property type="project" value="TreeGrafter"/>
</dbReference>
<dbReference type="InterPro" id="IPR036291">
    <property type="entry name" value="NAD(P)-bd_dom_sf"/>
</dbReference>
<accession>A0A382WDU2</accession>
<name>A0A382WDU2_9ZZZZ</name>
<organism evidence="2">
    <name type="scientific">marine metagenome</name>
    <dbReference type="NCBI Taxonomy" id="408172"/>
    <lineage>
        <taxon>unclassified sequences</taxon>
        <taxon>metagenomes</taxon>
        <taxon>ecological metagenomes</taxon>
    </lineage>
</organism>
<dbReference type="Pfam" id="PF02737">
    <property type="entry name" value="3HCDH_N"/>
    <property type="match status" value="1"/>
</dbReference>
<protein>
    <recommendedName>
        <fullName evidence="1">3-hydroxyacyl-CoA dehydrogenase NAD binding domain-containing protein</fullName>
    </recommendedName>
</protein>
<dbReference type="PANTHER" id="PTHR48075:SF7">
    <property type="entry name" value="3-HYDROXYACYL-COA DEHYDROGENASE-RELATED"/>
    <property type="match status" value="1"/>
</dbReference>
<evidence type="ECO:0000313" key="2">
    <source>
        <dbReference type="EMBL" id="SVD56997.1"/>
    </source>
</evidence>